<dbReference type="SUPFAM" id="SSF49265">
    <property type="entry name" value="Fibronectin type III"/>
    <property type="match status" value="5"/>
</dbReference>
<dbReference type="GO" id="GO:0005576">
    <property type="term" value="C:extracellular region"/>
    <property type="evidence" value="ECO:0007669"/>
    <property type="project" value="UniProtKB-SubCell"/>
</dbReference>
<keyword evidence="4" id="KW-0843">Virulence</keyword>
<dbReference type="CDD" id="cd00063">
    <property type="entry name" value="FN3"/>
    <property type="match status" value="2"/>
</dbReference>
<protein>
    <recommendedName>
        <fullName evidence="5">Fibronectin type-III domain-containing protein</fullName>
    </recommendedName>
</protein>
<dbReference type="SUPFAM" id="SSF69318">
    <property type="entry name" value="Integrin alpha N-terminal domain"/>
    <property type="match status" value="1"/>
</dbReference>
<feature type="domain" description="Fibronectin type-III" evidence="5">
    <location>
        <begin position="423"/>
        <end position="512"/>
    </location>
</feature>
<dbReference type="NCBIfam" id="TIGR03696">
    <property type="entry name" value="Rhs_assc_core"/>
    <property type="match status" value="1"/>
</dbReference>
<dbReference type="InterPro" id="IPR050708">
    <property type="entry name" value="T6SS_VgrG/RHS"/>
</dbReference>
<dbReference type="PROSITE" id="PS50853">
    <property type="entry name" value="FN3"/>
    <property type="match status" value="3"/>
</dbReference>
<name>A0A5C8ZNA3_9GAMM</name>
<keyword evidence="2" id="KW-0964">Secreted</keyword>
<dbReference type="NCBIfam" id="TIGR01643">
    <property type="entry name" value="YD_repeat_2x"/>
    <property type="match status" value="2"/>
</dbReference>
<evidence type="ECO:0000256" key="2">
    <source>
        <dbReference type="ARBA" id="ARBA00022525"/>
    </source>
</evidence>
<evidence type="ECO:0000256" key="4">
    <source>
        <dbReference type="ARBA" id="ARBA00023026"/>
    </source>
</evidence>
<dbReference type="OrthoDB" id="7059642at2"/>
<dbReference type="InterPro" id="IPR028994">
    <property type="entry name" value="Integrin_alpha_N"/>
</dbReference>
<proteinExistence type="predicted"/>
<dbReference type="Pfam" id="PF25023">
    <property type="entry name" value="TEN_YD-shell"/>
    <property type="match status" value="1"/>
</dbReference>
<dbReference type="RefSeq" id="WP_148065990.1">
    <property type="nucleotide sequence ID" value="NZ_VRYZ01000011.1"/>
</dbReference>
<comment type="caution">
    <text evidence="6">The sequence shown here is derived from an EMBL/GenBank/DDBJ whole genome shotgun (WGS) entry which is preliminary data.</text>
</comment>
<dbReference type="InterPro" id="IPR036116">
    <property type="entry name" value="FN3_sf"/>
</dbReference>
<keyword evidence="7" id="KW-1185">Reference proteome</keyword>
<gene>
    <name evidence="6" type="ORF">FVW59_19115</name>
</gene>
<dbReference type="InterPro" id="IPR031325">
    <property type="entry name" value="RHS_repeat"/>
</dbReference>
<reference evidence="6 7" key="1">
    <citation type="submission" date="2019-08" db="EMBL/GenBank/DDBJ databases">
        <title>Parahaliea maris sp. nov., isolated from the surface seawater.</title>
        <authorList>
            <person name="Liu Y."/>
        </authorList>
    </citation>
    <scope>NUCLEOTIDE SEQUENCE [LARGE SCALE GENOMIC DNA]</scope>
    <source>
        <strain evidence="6 7">S2-26</strain>
    </source>
</reference>
<accession>A0A5C8ZNA3</accession>
<dbReference type="InterPro" id="IPR006530">
    <property type="entry name" value="YD"/>
</dbReference>
<keyword evidence="3" id="KW-0677">Repeat</keyword>
<dbReference type="Pfam" id="PF05593">
    <property type="entry name" value="RHS_repeat"/>
    <property type="match status" value="2"/>
</dbReference>
<dbReference type="PANTHER" id="PTHR32305:SF15">
    <property type="entry name" value="PROTEIN RHSA-RELATED"/>
    <property type="match status" value="1"/>
</dbReference>
<dbReference type="InterPro" id="IPR022385">
    <property type="entry name" value="Rhs_assc_core"/>
</dbReference>
<dbReference type="Gene3D" id="2.180.10.10">
    <property type="entry name" value="RHS repeat-associated core"/>
    <property type="match status" value="2"/>
</dbReference>
<evidence type="ECO:0000256" key="3">
    <source>
        <dbReference type="ARBA" id="ARBA00022737"/>
    </source>
</evidence>
<dbReference type="InterPro" id="IPR013783">
    <property type="entry name" value="Ig-like_fold"/>
</dbReference>
<dbReference type="Proteomes" id="UP000321933">
    <property type="component" value="Unassembled WGS sequence"/>
</dbReference>
<evidence type="ECO:0000313" key="6">
    <source>
        <dbReference type="EMBL" id="TXS89037.1"/>
    </source>
</evidence>
<comment type="subcellular location">
    <subcellularLocation>
        <location evidence="1">Secreted</location>
    </subcellularLocation>
</comment>
<dbReference type="InterPro" id="IPR003284">
    <property type="entry name" value="Sal_SpvB"/>
</dbReference>
<evidence type="ECO:0000256" key="1">
    <source>
        <dbReference type="ARBA" id="ARBA00004613"/>
    </source>
</evidence>
<evidence type="ECO:0000259" key="5">
    <source>
        <dbReference type="PROSITE" id="PS50853"/>
    </source>
</evidence>
<dbReference type="EMBL" id="VRYZ01000011">
    <property type="protein sequence ID" value="TXS89037.1"/>
    <property type="molecule type" value="Genomic_DNA"/>
</dbReference>
<feature type="domain" description="Fibronectin type-III" evidence="5">
    <location>
        <begin position="602"/>
        <end position="689"/>
    </location>
</feature>
<dbReference type="GO" id="GO:0005737">
    <property type="term" value="C:cytoplasm"/>
    <property type="evidence" value="ECO:0007669"/>
    <property type="project" value="InterPro"/>
</dbReference>
<evidence type="ECO:0000313" key="7">
    <source>
        <dbReference type="Proteomes" id="UP000321933"/>
    </source>
</evidence>
<feature type="domain" description="Fibronectin type-III" evidence="5">
    <location>
        <begin position="1095"/>
        <end position="1188"/>
    </location>
</feature>
<dbReference type="SMART" id="SM00060">
    <property type="entry name" value="FN3"/>
    <property type="match status" value="8"/>
</dbReference>
<dbReference type="InterPro" id="IPR003961">
    <property type="entry name" value="FN3_dom"/>
</dbReference>
<organism evidence="6 7">
    <name type="scientific">Parahaliea aestuarii</name>
    <dbReference type="NCBI Taxonomy" id="1852021"/>
    <lineage>
        <taxon>Bacteria</taxon>
        <taxon>Pseudomonadati</taxon>
        <taxon>Pseudomonadota</taxon>
        <taxon>Gammaproteobacteria</taxon>
        <taxon>Cellvibrionales</taxon>
        <taxon>Halieaceae</taxon>
        <taxon>Parahaliea</taxon>
    </lineage>
</organism>
<dbReference type="Gene3D" id="2.60.40.10">
    <property type="entry name" value="Immunoglobulins"/>
    <property type="match status" value="10"/>
</dbReference>
<dbReference type="Pfam" id="PF03534">
    <property type="entry name" value="SpvB"/>
    <property type="match status" value="1"/>
</dbReference>
<dbReference type="InterPro" id="IPR056823">
    <property type="entry name" value="TEN-like_YD-shell"/>
</dbReference>
<dbReference type="PANTHER" id="PTHR32305">
    <property type="match status" value="1"/>
</dbReference>
<sequence>MLRTVLNLVLCLLPLRSKRHSLGSLALLGLLGLFSQGALAIETPTNFTVPAEDTDGTFTITWSAVDGNVRYAVEHKRSTSSTWSRIHWGATTTKNIYNVTNGTHNYRLRACNVEGTECSDYTAVKSTVVQRPPLVPGGLSFTTDDNPFTPSSYEDKNGTFSFTWGAASGATRYVVHRKLNSGGWVQVHNSSSRTRSESGLANGLYTYRVQACTGSFACSGWSGNLSMDVQRPPGTPGGLTLPATSTTGNYSVSWNAVNGVTGYSLIYRKDGGAWDFAYIGPALSHSQSRTNGVYDYHVVACIDWSCSPESTTKTISVQSPPSVPGGLSFTTDDNPFSPSSYEDKDGSFSFIWGDTTGATRYVVHRKLNSGGWVQVHNSSSRTRMESALANGLYTYRVQACTGAFACSAWSSTITMNVQRPPATPSTLTVPATSSNGSFTASWSAVGGGADVYALTRRKAGEDWAIVYDGAATAFAMSGLAAGTYEFQARACIGWSCSDPTPIQTTVVQAAPPVPTGLNLPAQDNDGDFDVTWNASTGANKYTLQRRISGGSWLTIQDTSSRTHIESALESNHYDYRVRACMGAACSAWSVVQSVHVQWKPSTPTGFTLDPLSTTGTYTVGWNAVGGGVTHYVVTERTGGGAWTFAHVSLDRPYSVTDKPSGVYEYRIQACIDFSCSTPSNPKTISVERQATSLYFTSYPDYVVFDGSFDLTWKQLFIGSGVVSMSVTQQINNGAETTIATHSYNTTGISRPALDSGVYTYRYRVVSQSCSNGECDPLVERVVETISVTVDNIAEPVTVDAPTAVFDGTYTVSWDDTAPNFKIEEKEDGQSWAMATSWIVGSASRNFNRSPGKYVYRVSPCASAAQCFPVYSKDVLVSVVSSEPVTLTRTSASPVEAQGGVPVTAKMSLQVPFPTGADEIQLERRYNGATGWTSWVASSIDITGSSMVATSLIDLYNSNNYQFRARACVGSINSICQATYSDVVSFQLTRYAGASAPETSRGNFAVSVWGPPGNPNGNSLEIFELPPGGGVNDWVGIHEITNPAIGTGQEYTHDVSKSTAGTYSYRVKWCDKEHSPVVCTTGLPVSVTVKPLPGALPSASATYNSGSGAVTVVWSSASGVVEDYEVTVQPTGQTAYRAPGETNSDTATSRIINDLAPGTYTFKVRACNSLGGSKACNAGIVTNSITVPEPIVLGIPVVTAPATSEPGETYTVSWETVSGATSSAEYTLQERVNGAGGWINQVTRSAPPFFRDFNHAVGSYDYRVTVCEQSVCETSAIKTVQVEEPPPPPLVLDAVTGLTYTLPPDELGTVRFTLQWNSVEDADQYEVFNVTDSEISYSLGNVTTWDATKTAHPIGEYEFQVRACNSIESVCGPRSSILTIDLNESGWAQRSPVQVSDADYVAQTGPLHDDSVGSVKGQGGVSGGQASYQVPISLVPGRNGMMPSVTLGYSSRGGNSTVGMGWALSAGSSIARCPSTVAVDGVNGGVTLTNSDKLCLDGQRLIVTSGTYGSNGAVYRLELDTMTRVTQQGGDLSGTGAWFKAELKNGRVQEYGKTTESRQIPDGAGVTRAWSISGEQDRSGNSMAFHYVYGSEAGRSGATAGVGAGEHLLSEITYTGTNSTEGNRSVELTYETRSDVASQYLGGGVVRQTQRVARITTRLAGDAVREYNLTYTQSAATGRSLLNSVDECGFKGGSRVCKAPTTMQWLDAEADYVLEPVGYRNNPAQSSLEVADDPSFVRQYLTDSTGVTAPKFYDISKVIPHGDTNGDGVPDWPAIYQNEVKQSDGWFTDAEGVMRGTNSEELLTCNRGRGRAALRCIDADFNQDGKTDSWYITSSGVPKLNVRYAGGSWIQTGVELADVEDSVIAIADYNGDGWPDVLAEKYASMETTAGQSAKEIRLWLHQGASSLNSNPFTGNGILVRSIPKQINGTSYFVNEGVMPMGDMDGNGLPDLIITNFNLNIGAAPFYPLEQPIPESMVRTLISGTGQLSFSEVDLSDYQPNTAVSGAIGAYFTLFMDVNADGLADWLAWDTTGVAGGVAPNLHLALNIGGGEFGEWQNLGANSKLDILPIYTPGPPNEPIGPFVYYPKYAHGIKQFDYDSDGRPELLIPSGMVAETCASRRERHPDGSESSATRCGDQIFQPYPYYNGDVRSIEKLDGGLWDDNVYKYQLMRFVENVNGEFTAVLDTNIDADLIGSGIHAAVTDATGNGLSDLVFSFGCRRQGDIDGQAGGPDVCTIDSQTGPMADKDPGVYIVRNRGSVGAGGTERYQPVDMLAAVEDGFGVEDHWVYRPLSSQDERYSQNDGDAAADDDLRFYTPDFNYLDTQVSADVRNAHFHFGSSMYAVAEHRTSDGVGGLNTSQYRYKGAIYNREGRGFQGFRSVIHEDLSAALVSRSDFYQIFPLAGKLHNTRTWELGDITQDSEAGTIDPIKASSHTWRVTWNQENATPSSKLIDELAETGWPVAANAPYFVGPANETHTTRKLAKAGGSTRGVLYSTSVATSYENWGNAALKTTTYQEPGNNHRVESATTTTFATPDQTAWWLNRVDTVSTTRQAITNRLGLVAANDATTTTETAYVYNTTHRLPARLTVTDALGSAPGQVSAYTYTAHGLPATETVSLIGGGSPRVTTTTYSSDGYFPATVENAVGHETVLTYDGRFGVVTNTTDANDVNTGSVLDAFGRVVSQTSDLAPPLYTSLADCAVQSCVAHAVFVATQTQAGSPQRKTYVDQLGRELGTDVEGFSGAQVTTRIDYDNLGRVVFESVPSDDGVSNEGTHYLQYDVLGRLLQKRVDQFGADELETSYEHELGNRGFTTAITVDGDTHTLSMTRTYNGLNQLLETKDALNGTTAYAYDGRGNPIVIQDARSNKITAVYDAFSRKASVTDPDMGQKSFVYNGLGELVSETDARGITLSYTYDALGRMTERTSSGGSAPAYWTYDQATRSGGGLALGLLSKEQVGASPSEQISKVYSYDAKARVIGVTTNIRNALGTLVESFTTGMQYDAQYGRLKAMEYPEALTVAYGYNARGYKATVSNAASGFKYREITAASPRGQWEQGHLAGNKYTVTRAFDANTGWASNSLLQSATTDLHQETYVDYDDFGNLVIKNTGLRTTLGGAWTSEQETYQYDALHRLMQNTVGAVSSISYGYDGVGNFTLKDDYASSYSYPAGNNRLQSVQLVAGGLKTFGYDASGNLTTENGVNTIDYNAFNKPTEIRRPNVLGVTQSTAIDYGADLMRYRKVTKDGTETLYIDKLYERITDGATVKARYYIEDIAALTVTTDGGNTSSAIAYTHKDRLGSTVALVDHDGNPLEMHSYDPFGKPRQGSGAPKSVITLASEYMTRGFTDHEHMDEVQMIHMNGRGYDYNLGRFLSVDPFIVAPGNSQALNPYSYVLNNPLSGVDPTGYAKEKVEKNLVRVKRTGSRIEREVSVTRTTTQTENGTSTEVHLEGGLASDQQAVANGMTGALMAAGFNNVTSSSPSGEIGSQASRNNSGGMVDNYYDDLYEAPAMQGGGRKNSLHGNNIIESLTDPRVSLGAGVASSAMSVAAGEMGALADDKEAAVRRAASIVDDVHPGHMARVEEIRTASTRVGASGRALGFGGAALSGTAYFLHMSEGNSEAAILDATDFGVAWGSLVAHPAYSLFYLGVRVVQSGESLYPQNSLMREYFESRSPMD</sequence>